<sequence length="74" mass="8468">MVGAAVETYYDNETWLNRFEGGDRLPGEYPTCEAAVEVARTEARVRGVEHVIRRVDGSLAERRRYPRTSWELPG</sequence>
<gene>
    <name evidence="1" type="ORF">GON03_01330</name>
</gene>
<dbReference type="Proteomes" id="UP000473525">
    <property type="component" value="Unassembled WGS sequence"/>
</dbReference>
<dbReference type="EMBL" id="WSEK01000003">
    <property type="protein sequence ID" value="MVQ47804.1"/>
    <property type="molecule type" value="Genomic_DNA"/>
</dbReference>
<name>A0A6L6XKU4_9ACTN</name>
<accession>A0A6L6XKU4</accession>
<organism evidence="1 2">
    <name type="scientific">Nocardioides agri</name>
    <dbReference type="NCBI Taxonomy" id="2682843"/>
    <lineage>
        <taxon>Bacteria</taxon>
        <taxon>Bacillati</taxon>
        <taxon>Actinomycetota</taxon>
        <taxon>Actinomycetes</taxon>
        <taxon>Propionibacteriales</taxon>
        <taxon>Nocardioidaceae</taxon>
        <taxon>Nocardioides</taxon>
    </lineage>
</organism>
<comment type="caution">
    <text evidence="1">The sequence shown here is derived from an EMBL/GenBank/DDBJ whole genome shotgun (WGS) entry which is preliminary data.</text>
</comment>
<dbReference type="RefSeq" id="WP_157339902.1">
    <property type="nucleotide sequence ID" value="NZ_WSEK01000003.1"/>
</dbReference>
<keyword evidence="2" id="KW-1185">Reference proteome</keyword>
<protein>
    <submittedName>
        <fullName evidence="1">DUF2188 domain-containing protein</fullName>
    </submittedName>
</protein>
<proteinExistence type="predicted"/>
<dbReference type="Pfam" id="PF09954">
    <property type="entry name" value="DUF2188"/>
    <property type="match status" value="1"/>
</dbReference>
<dbReference type="AlphaFoldDB" id="A0A6L6XKU4"/>
<evidence type="ECO:0000313" key="1">
    <source>
        <dbReference type="EMBL" id="MVQ47804.1"/>
    </source>
</evidence>
<evidence type="ECO:0000313" key="2">
    <source>
        <dbReference type="Proteomes" id="UP000473525"/>
    </source>
</evidence>
<dbReference type="InterPro" id="IPR018691">
    <property type="entry name" value="DUF2188"/>
</dbReference>
<reference evidence="1 2" key="1">
    <citation type="submission" date="2019-12" db="EMBL/GenBank/DDBJ databases">
        <authorList>
            <person name="Huq M.A."/>
        </authorList>
    </citation>
    <scope>NUCLEOTIDE SEQUENCE [LARGE SCALE GENOMIC DNA]</scope>
    <source>
        <strain evidence="1 2">MAH-18</strain>
    </source>
</reference>